<accession>W9KVB4</accession>
<feature type="compositionally biased region" description="Polar residues" evidence="1">
    <location>
        <begin position="1"/>
        <end position="19"/>
    </location>
</feature>
<organism evidence="2">
    <name type="scientific">Fusarium oxysporum Fo47</name>
    <dbReference type="NCBI Taxonomy" id="660027"/>
    <lineage>
        <taxon>Eukaryota</taxon>
        <taxon>Fungi</taxon>
        <taxon>Dikarya</taxon>
        <taxon>Ascomycota</taxon>
        <taxon>Pezizomycotina</taxon>
        <taxon>Sordariomycetes</taxon>
        <taxon>Hypocreomycetidae</taxon>
        <taxon>Hypocreales</taxon>
        <taxon>Nectriaceae</taxon>
        <taxon>Fusarium</taxon>
        <taxon>Fusarium oxysporum species complex</taxon>
    </lineage>
</organism>
<protein>
    <submittedName>
        <fullName evidence="2">Uncharacterized protein</fullName>
    </submittedName>
</protein>
<reference evidence="2" key="1">
    <citation type="submission" date="2011-06" db="EMBL/GenBank/DDBJ databases">
        <title>The Genome Sequence of Fusarium oxysporum Fo47.</title>
        <authorList>
            <consortium name="The Broad Institute Genome Sequencing Platform"/>
            <person name="Ma L.-J."/>
            <person name="Gale L.R."/>
            <person name="Schwartz D.C."/>
            <person name="Zhou S."/>
            <person name="Corby-Kistler H."/>
            <person name="Young S.K."/>
            <person name="Zeng Q."/>
            <person name="Gargeya S."/>
            <person name="Fitzgerald M."/>
            <person name="Haas B."/>
            <person name="Abouelleil A."/>
            <person name="Alvarado L."/>
            <person name="Arachchi H.M."/>
            <person name="Berlin A."/>
            <person name="Brown A."/>
            <person name="Chapman S.B."/>
            <person name="Chen Z."/>
            <person name="Dunbar C."/>
            <person name="Freedman E."/>
            <person name="Gearin G."/>
            <person name="Gellesch M."/>
            <person name="Goldberg J."/>
            <person name="Griggs A."/>
            <person name="Gujja S."/>
            <person name="Heiman D."/>
            <person name="Howarth C."/>
            <person name="Larson L."/>
            <person name="Lui A."/>
            <person name="MacDonald P.J.P."/>
            <person name="Mehta T."/>
            <person name="Montmayeur A."/>
            <person name="Murphy C."/>
            <person name="Neiman D."/>
            <person name="Pearson M."/>
            <person name="Priest M."/>
            <person name="Roberts A."/>
            <person name="Saif S."/>
            <person name="Shea T."/>
            <person name="Shenoy N."/>
            <person name="Sisk P."/>
            <person name="Stolte C."/>
            <person name="Sykes S."/>
            <person name="Wortman J."/>
            <person name="Nusbaum C."/>
            <person name="Birren B."/>
        </authorList>
    </citation>
    <scope>NUCLEOTIDE SEQUENCE [LARGE SCALE GENOMIC DNA]</scope>
    <source>
        <strain evidence="2">Fo47</strain>
    </source>
</reference>
<sequence length="121" mass="14058">MRTTTCQGTPGTVVRTGSSEQRHWGRSSMDRRIGIYVENVPASMTKCVFCRRHAHRAHFSPRLLVLKSREVRALVGVWKKRTSSQTWIQNHKALVNSLGDETPLSIYYRVLWLRPTRLHRC</sequence>
<dbReference type="Proteomes" id="UP000030766">
    <property type="component" value="Unassembled WGS sequence"/>
</dbReference>
<evidence type="ECO:0000256" key="1">
    <source>
        <dbReference type="SAM" id="MobiDB-lite"/>
    </source>
</evidence>
<dbReference type="VEuPathDB" id="FungiDB:FOZG_03977"/>
<proteinExistence type="predicted"/>
<evidence type="ECO:0000313" key="2">
    <source>
        <dbReference type="EMBL" id="EWZ48412.1"/>
    </source>
</evidence>
<gene>
    <name evidence="2" type="ORF">FOZG_03977</name>
</gene>
<name>W9KVB4_FUSOX</name>
<dbReference type="HOGENOM" id="CLU_2203203_0_0_1"/>
<feature type="region of interest" description="Disordered" evidence="1">
    <location>
        <begin position="1"/>
        <end position="21"/>
    </location>
</feature>
<dbReference type="AlphaFoldDB" id="W9KVB4"/>
<reference evidence="2" key="2">
    <citation type="submission" date="2012-06" db="EMBL/GenBank/DDBJ databases">
        <title>Annotation of the Genome Sequence of Fusarium oxysporum Fo47.</title>
        <authorList>
            <consortium name="The Broad Institute Genomics Platform"/>
            <person name="Ma L.-J."/>
            <person name="Corby-Kistler H."/>
            <person name="Broz K."/>
            <person name="Gale L.R."/>
            <person name="Jonkers W."/>
            <person name="O'Donnell K."/>
            <person name="Ploetz R."/>
            <person name="Steinberg C."/>
            <person name="Schwartz D.C."/>
            <person name="VanEtten H."/>
            <person name="Zhou S."/>
            <person name="Young S.K."/>
            <person name="Zeng Q."/>
            <person name="Gargeya S."/>
            <person name="Fitzgerald M."/>
            <person name="Abouelleil A."/>
            <person name="Alvarado L."/>
            <person name="Chapman S.B."/>
            <person name="Gainer-Dewar J."/>
            <person name="Goldberg J."/>
            <person name="Griggs A."/>
            <person name="Gujja S."/>
            <person name="Hansen M."/>
            <person name="Howarth C."/>
            <person name="Imamovic A."/>
            <person name="Ireland A."/>
            <person name="Larimer J."/>
            <person name="McCowan C."/>
            <person name="Murphy C."/>
            <person name="Pearson M."/>
            <person name="Poon T.W."/>
            <person name="Priest M."/>
            <person name="Roberts A."/>
            <person name="Saif S."/>
            <person name="Shea T."/>
            <person name="Sykes S."/>
            <person name="Wortman J."/>
            <person name="Nusbaum C."/>
            <person name="Birren B."/>
        </authorList>
    </citation>
    <scope>NUCLEOTIDE SEQUENCE</scope>
    <source>
        <strain evidence="2">Fo47</strain>
    </source>
</reference>
<dbReference type="EMBL" id="JH717897">
    <property type="protein sequence ID" value="EWZ48412.1"/>
    <property type="molecule type" value="Genomic_DNA"/>
</dbReference>